<dbReference type="Gene3D" id="1.20.120.450">
    <property type="entry name" value="dinb family like domain"/>
    <property type="match status" value="1"/>
</dbReference>
<feature type="domain" description="DinB-like" evidence="1">
    <location>
        <begin position="18"/>
        <end position="147"/>
    </location>
</feature>
<reference evidence="2 3" key="1">
    <citation type="submission" date="2024-08" db="EMBL/GenBank/DDBJ databases">
        <title>Two novel Cytobacillus novel species.</title>
        <authorList>
            <person name="Liu G."/>
        </authorList>
    </citation>
    <scope>NUCLEOTIDE SEQUENCE [LARGE SCALE GENOMIC DNA]</scope>
    <source>
        <strain evidence="2 3">FJAT-54145</strain>
    </source>
</reference>
<evidence type="ECO:0000313" key="3">
    <source>
        <dbReference type="Proteomes" id="UP001601059"/>
    </source>
</evidence>
<dbReference type="InterPro" id="IPR024775">
    <property type="entry name" value="DinB-like"/>
</dbReference>
<dbReference type="RefSeq" id="WP_389358882.1">
    <property type="nucleotide sequence ID" value="NZ_JBIACK010000001.1"/>
</dbReference>
<proteinExistence type="predicted"/>
<comment type="caution">
    <text evidence="2">The sequence shown here is derived from an EMBL/GenBank/DDBJ whole genome shotgun (WGS) entry which is preliminary data.</text>
</comment>
<gene>
    <name evidence="2" type="ORF">ACFYKX_05665</name>
</gene>
<dbReference type="InterPro" id="IPR034660">
    <property type="entry name" value="DinB/YfiT-like"/>
</dbReference>
<dbReference type="SUPFAM" id="SSF109854">
    <property type="entry name" value="DinB/YfiT-like putative metalloenzymes"/>
    <property type="match status" value="1"/>
</dbReference>
<name>A0ABW6KB10_9BACI</name>
<organism evidence="2 3">
    <name type="scientific">Cytobacillus spartinae</name>
    <dbReference type="NCBI Taxonomy" id="3299023"/>
    <lineage>
        <taxon>Bacteria</taxon>
        <taxon>Bacillati</taxon>
        <taxon>Bacillota</taxon>
        <taxon>Bacilli</taxon>
        <taxon>Bacillales</taxon>
        <taxon>Bacillaceae</taxon>
        <taxon>Cytobacillus</taxon>
    </lineage>
</organism>
<evidence type="ECO:0000313" key="2">
    <source>
        <dbReference type="EMBL" id="MFE8700110.1"/>
    </source>
</evidence>
<keyword evidence="3" id="KW-1185">Reference proteome</keyword>
<sequence>MNKEKIINEKSKLIDWVHSLEDISDDLWFKPFREGAWGTAEVISHFISWDKFVMENRLNYLLKDEAFPIVSVDINEINLEAAKYARSGISKLELVQEFITIRKELISLLVQLPAARFEQPFPGKESISLSDYFVGLIEHDVKHMEEINAHIRKFL</sequence>
<dbReference type="Pfam" id="PF12867">
    <property type="entry name" value="DinB_2"/>
    <property type="match status" value="1"/>
</dbReference>
<dbReference type="Proteomes" id="UP001601059">
    <property type="component" value="Unassembled WGS sequence"/>
</dbReference>
<evidence type="ECO:0000259" key="1">
    <source>
        <dbReference type="Pfam" id="PF12867"/>
    </source>
</evidence>
<dbReference type="EMBL" id="JBIACK010000001">
    <property type="protein sequence ID" value="MFE8700110.1"/>
    <property type="molecule type" value="Genomic_DNA"/>
</dbReference>
<accession>A0ABW6KB10</accession>
<protein>
    <submittedName>
        <fullName evidence="2">DinB family protein</fullName>
    </submittedName>
</protein>